<dbReference type="Pfam" id="PF00753">
    <property type="entry name" value="Lactamase_B"/>
    <property type="match status" value="1"/>
</dbReference>
<evidence type="ECO:0000256" key="4">
    <source>
        <dbReference type="ARBA" id="ARBA00022833"/>
    </source>
</evidence>
<dbReference type="SMART" id="SM00849">
    <property type="entry name" value="Lactamase_B"/>
    <property type="match status" value="1"/>
</dbReference>
<dbReference type="EMBL" id="CP022437">
    <property type="protein sequence ID" value="ASN05240.1"/>
    <property type="molecule type" value="Genomic_DNA"/>
</dbReference>
<accession>A0A221MCA2</accession>
<evidence type="ECO:0000313" key="7">
    <source>
        <dbReference type="Proteomes" id="UP000204391"/>
    </source>
</evidence>
<dbReference type="GO" id="GO:0046872">
    <property type="term" value="F:metal ion binding"/>
    <property type="evidence" value="ECO:0007669"/>
    <property type="project" value="UniProtKB-KW"/>
</dbReference>
<evidence type="ECO:0000256" key="1">
    <source>
        <dbReference type="ARBA" id="ARBA00001947"/>
    </source>
</evidence>
<dbReference type="Proteomes" id="UP000204391">
    <property type="component" value="Chromosome"/>
</dbReference>
<keyword evidence="3" id="KW-0378">Hydrolase</keyword>
<dbReference type="RefSeq" id="WP_089532090.1">
    <property type="nucleotide sequence ID" value="NZ_CP022437.1"/>
</dbReference>
<protein>
    <recommendedName>
        <fullName evidence="5">Metallo-beta-lactamase domain-containing protein</fullName>
    </recommendedName>
</protein>
<keyword evidence="2" id="KW-0479">Metal-binding</keyword>
<evidence type="ECO:0000256" key="2">
    <source>
        <dbReference type="ARBA" id="ARBA00022723"/>
    </source>
</evidence>
<keyword evidence="7" id="KW-1185">Reference proteome</keyword>
<dbReference type="InterPro" id="IPR036866">
    <property type="entry name" value="RibonucZ/Hydroxyglut_hydro"/>
</dbReference>
<feature type="domain" description="Metallo-beta-lactamase" evidence="5">
    <location>
        <begin position="12"/>
        <end position="189"/>
    </location>
</feature>
<dbReference type="CDD" id="cd06262">
    <property type="entry name" value="metallo-hydrolase-like_MBL-fold"/>
    <property type="match status" value="1"/>
</dbReference>
<evidence type="ECO:0000256" key="3">
    <source>
        <dbReference type="ARBA" id="ARBA00022801"/>
    </source>
</evidence>
<evidence type="ECO:0000313" key="6">
    <source>
        <dbReference type="EMBL" id="ASN05240.1"/>
    </source>
</evidence>
<dbReference type="AlphaFoldDB" id="A0A221MCA2"/>
<dbReference type="PANTHER" id="PTHR46233">
    <property type="entry name" value="HYDROXYACYLGLUTATHIONE HYDROLASE GLOC"/>
    <property type="match status" value="1"/>
</dbReference>
<sequence length="207" mass="23020">MNLKNMSLGPLGTNCYLMYNDRDALIIDPGGDADLIIDFFKDKSFIPKAILLTHAHFDHIGAVDQVRNTYNIDVYLHKNEKDWLEDSKLNGSILFTPEPISIKKAEYDLEEGGMQIESFSFDVLHTPGHSPGSVCFFFKESGILIGGDALFNRGVGRTDLPGGNMEQLKESIRTKLYTLDNSVVVYPGHGPETTIGQEKLHNPFITG</sequence>
<dbReference type="PANTHER" id="PTHR46233:SF3">
    <property type="entry name" value="HYDROXYACYLGLUTATHIONE HYDROLASE GLOC"/>
    <property type="match status" value="1"/>
</dbReference>
<proteinExistence type="predicted"/>
<organism evidence="6 7">
    <name type="scientific">Virgibacillus necropolis</name>
    <dbReference type="NCBI Taxonomy" id="163877"/>
    <lineage>
        <taxon>Bacteria</taxon>
        <taxon>Bacillati</taxon>
        <taxon>Bacillota</taxon>
        <taxon>Bacilli</taxon>
        <taxon>Bacillales</taxon>
        <taxon>Bacillaceae</taxon>
        <taxon>Virgibacillus</taxon>
    </lineage>
</organism>
<dbReference type="GO" id="GO:0016787">
    <property type="term" value="F:hydrolase activity"/>
    <property type="evidence" value="ECO:0007669"/>
    <property type="project" value="UniProtKB-KW"/>
</dbReference>
<evidence type="ECO:0000259" key="5">
    <source>
        <dbReference type="SMART" id="SM00849"/>
    </source>
</evidence>
<dbReference type="OrthoDB" id="9802248at2"/>
<dbReference type="Gene3D" id="3.60.15.10">
    <property type="entry name" value="Ribonuclease Z/Hydroxyacylglutathione hydrolase-like"/>
    <property type="match status" value="1"/>
</dbReference>
<comment type="cofactor">
    <cofactor evidence="1">
        <name>Zn(2+)</name>
        <dbReference type="ChEBI" id="CHEBI:29105"/>
    </cofactor>
</comment>
<dbReference type="InterPro" id="IPR051453">
    <property type="entry name" value="MBL_Glyoxalase_II"/>
</dbReference>
<dbReference type="SUPFAM" id="SSF56281">
    <property type="entry name" value="Metallo-hydrolase/oxidoreductase"/>
    <property type="match status" value="1"/>
</dbReference>
<dbReference type="InterPro" id="IPR001279">
    <property type="entry name" value="Metallo-B-lactamas"/>
</dbReference>
<keyword evidence="4" id="KW-0862">Zinc</keyword>
<name>A0A221MCA2_9BACI</name>
<gene>
    <name evidence="6" type="ORF">CFK40_09545</name>
</gene>
<dbReference type="KEGG" id="vne:CFK40_09545"/>
<reference evidence="6 7" key="1">
    <citation type="journal article" date="2003" name="Int. J. Syst. Evol. Microbiol.">
        <title>Virgibacillus carmonensis sp. nov., Virgibacillus necropolis sp. nov. and Virgibacillus picturae sp. nov., three novel species isolated from deteriorated mural paintings, transfer of the species of the genus salibacillus to Virgibacillus, as Virgibacillus marismortui comb. nov. and Virgibacillus salexigens comb. nov., and emended description of the genus Virgibacillus.</title>
        <authorList>
            <person name="Heyrman J."/>
            <person name="Logan N.A."/>
            <person name="Busse H.J."/>
            <person name="Balcaen A."/>
            <person name="Lebbe L."/>
            <person name="Rodriguez-Diaz M."/>
            <person name="Swings J."/>
            <person name="De Vos P."/>
        </authorList>
    </citation>
    <scope>NUCLEOTIDE SEQUENCE [LARGE SCALE GENOMIC DNA]</scope>
    <source>
        <strain evidence="6 7">LMG 19488</strain>
    </source>
</reference>